<dbReference type="RefSeq" id="WP_120948516.1">
    <property type="nucleotide sequence ID" value="NZ_QXQP01000017.1"/>
</dbReference>
<feature type="domain" description="Anti-sigma-28 factor FlgM C-terminal" evidence="2">
    <location>
        <begin position="41"/>
        <end position="69"/>
    </location>
</feature>
<dbReference type="InterPro" id="IPR031316">
    <property type="entry name" value="FlgM_C"/>
</dbReference>
<organism evidence="3 4">
    <name type="scientific">Helicobacter mehlei</name>
    <dbReference type="NCBI Taxonomy" id="2316080"/>
    <lineage>
        <taxon>Bacteria</taxon>
        <taxon>Pseudomonadati</taxon>
        <taxon>Campylobacterota</taxon>
        <taxon>Epsilonproteobacteria</taxon>
        <taxon>Campylobacterales</taxon>
        <taxon>Helicobacteraceae</taxon>
        <taxon>Helicobacter</taxon>
    </lineage>
</organism>
<reference evidence="3" key="2">
    <citation type="submission" date="2019-07" db="EMBL/GenBank/DDBJ databases">
        <authorList>
            <person name="Papic B."/>
        </authorList>
    </citation>
    <scope>NUCLEOTIDE SEQUENCE [LARGE SCALE GENOMIC DNA]</scope>
    <source>
        <strain evidence="3">L8b</strain>
    </source>
</reference>
<protein>
    <submittedName>
        <fullName evidence="3">Flagellar biosynthesis anti-sigma factor FlgM</fullName>
    </submittedName>
</protein>
<evidence type="ECO:0000313" key="3">
    <source>
        <dbReference type="EMBL" id="TSA82490.1"/>
    </source>
</evidence>
<reference evidence="3" key="1">
    <citation type="submission" date="2019-07" db="EMBL/GenBank/DDBJ databases">
        <title>Helicobacter labacensis sp. nov., Helicobacter mehlei sp. nov. and Helicobacter vulpis sp. nov., isolated from gastric mucosa of red fox (Vulpis vulpis).</title>
        <authorList>
            <person name="Kusar D."/>
            <person name="Gruntar I."/>
            <person name="Pate M."/>
            <person name="Zajc U."/>
            <person name="Ocepek M."/>
        </authorList>
    </citation>
    <scope>NUCLEOTIDE SEQUENCE [LARGE SCALE GENOMIC DNA]</scope>
    <source>
        <strain evidence="3">L8b</strain>
    </source>
</reference>
<evidence type="ECO:0000256" key="1">
    <source>
        <dbReference type="SAM" id="MobiDB-lite"/>
    </source>
</evidence>
<keyword evidence="3" id="KW-0282">Flagellum</keyword>
<name>A0A553UQI9_9HELI</name>
<dbReference type="Pfam" id="PF04316">
    <property type="entry name" value="FlgM"/>
    <property type="match status" value="1"/>
</dbReference>
<comment type="caution">
    <text evidence="3">The sequence shown here is derived from an EMBL/GenBank/DDBJ whole genome shotgun (WGS) entry which is preliminary data.</text>
</comment>
<accession>A0A553UQI9</accession>
<gene>
    <name evidence="3" type="ORF">FNE76_05665</name>
</gene>
<evidence type="ECO:0000259" key="2">
    <source>
        <dbReference type="Pfam" id="PF04316"/>
    </source>
</evidence>
<dbReference type="AlphaFoldDB" id="A0A553UQI9"/>
<feature type="region of interest" description="Disordered" evidence="1">
    <location>
        <begin position="1"/>
        <end position="55"/>
    </location>
</feature>
<dbReference type="SUPFAM" id="SSF101498">
    <property type="entry name" value="Anti-sigma factor FlgM"/>
    <property type="match status" value="1"/>
</dbReference>
<dbReference type="Proteomes" id="UP000319322">
    <property type="component" value="Unassembled WGS sequence"/>
</dbReference>
<dbReference type="EMBL" id="VKGC01000014">
    <property type="protein sequence ID" value="TSA82490.1"/>
    <property type="molecule type" value="Genomic_DNA"/>
</dbReference>
<keyword evidence="3" id="KW-0969">Cilium</keyword>
<keyword evidence="4" id="KW-1185">Reference proteome</keyword>
<keyword evidence="3" id="KW-0966">Cell projection</keyword>
<dbReference type="InterPro" id="IPR035890">
    <property type="entry name" value="Anti-sigma-28_factor_FlgM_sf"/>
</dbReference>
<dbReference type="OrthoDB" id="5328322at2"/>
<evidence type="ECO:0000313" key="4">
    <source>
        <dbReference type="Proteomes" id="UP000319322"/>
    </source>
</evidence>
<proteinExistence type="predicted"/>
<sequence>MLNSIGNTQPRVSHVANNSVHENPTPAKSPEDSQLQQETHASDKATQIKKAIEEGNYKVDLDKTSHKMAQDLLS</sequence>
<feature type="compositionally biased region" description="Polar residues" evidence="1">
    <location>
        <begin position="1"/>
        <end position="22"/>
    </location>
</feature>